<keyword evidence="2" id="KW-1185">Reference proteome</keyword>
<sequence>MIFSTNSSCQVTATLPLNSYDYPNGAYLKDINNQLPFYVGTWEGIQNNKQYTFQFTVFNQQMIDFGNGHYEYLDALVAKFKVVDLSSSEVLYDNLSAVNYDDYEIFLGSIQLGTFFCLDKNNCNNLAKFKLYKVTGTTNQLNYNDFRLVEFGSIDECPYTNQEDIPIFLPTGDFILTKQ</sequence>
<evidence type="ECO:0000313" key="2">
    <source>
        <dbReference type="Proteomes" id="UP000184232"/>
    </source>
</evidence>
<gene>
    <name evidence="1" type="ORF">SAMN05444337_2521</name>
</gene>
<dbReference type="STRING" id="683124.SAMN05444337_2521"/>
<proteinExistence type="predicted"/>
<evidence type="ECO:0000313" key="1">
    <source>
        <dbReference type="EMBL" id="SHJ74505.1"/>
    </source>
</evidence>
<dbReference type="AlphaFoldDB" id="A0A1M6LTP5"/>
<organism evidence="1 2">
    <name type="scientific">Flavobacterium haoranii</name>
    <dbReference type="NCBI Taxonomy" id="683124"/>
    <lineage>
        <taxon>Bacteria</taxon>
        <taxon>Pseudomonadati</taxon>
        <taxon>Bacteroidota</taxon>
        <taxon>Flavobacteriia</taxon>
        <taxon>Flavobacteriales</taxon>
        <taxon>Flavobacteriaceae</taxon>
        <taxon>Flavobacterium</taxon>
    </lineage>
</organism>
<protein>
    <submittedName>
        <fullName evidence="1">Uncharacterized protein</fullName>
    </submittedName>
</protein>
<reference evidence="1 2" key="1">
    <citation type="submission" date="2016-11" db="EMBL/GenBank/DDBJ databases">
        <authorList>
            <person name="Jaros S."/>
            <person name="Januszkiewicz K."/>
            <person name="Wedrychowicz H."/>
        </authorList>
    </citation>
    <scope>NUCLEOTIDE SEQUENCE [LARGE SCALE GENOMIC DNA]</scope>
    <source>
        <strain evidence="1 2">DSM 22807</strain>
    </source>
</reference>
<dbReference type="Proteomes" id="UP000184232">
    <property type="component" value="Unassembled WGS sequence"/>
</dbReference>
<accession>A0A1M6LTP5</accession>
<dbReference type="EMBL" id="FQZH01000006">
    <property type="protein sequence ID" value="SHJ74505.1"/>
    <property type="molecule type" value="Genomic_DNA"/>
</dbReference>
<name>A0A1M6LTP5_9FLAO</name>